<dbReference type="Pfam" id="PF01497">
    <property type="entry name" value="Peripla_BP_2"/>
    <property type="match status" value="1"/>
</dbReference>
<gene>
    <name evidence="6" type="ORF">ACFQMJ_32205</name>
</gene>
<evidence type="ECO:0000313" key="7">
    <source>
        <dbReference type="Proteomes" id="UP001596378"/>
    </source>
</evidence>
<feature type="domain" description="HTH araC/xylS-type" evidence="4">
    <location>
        <begin position="209"/>
        <end position="308"/>
    </location>
</feature>
<feature type="domain" description="Fe/B12 periplasmic-binding" evidence="5">
    <location>
        <begin position="312"/>
        <end position="568"/>
    </location>
</feature>
<evidence type="ECO:0000256" key="1">
    <source>
        <dbReference type="ARBA" id="ARBA00023015"/>
    </source>
</evidence>
<dbReference type="InterPro" id="IPR002491">
    <property type="entry name" value="ABC_transptr_periplasmic_BD"/>
</dbReference>
<dbReference type="InterPro" id="IPR009057">
    <property type="entry name" value="Homeodomain-like_sf"/>
</dbReference>
<dbReference type="Gene3D" id="1.10.10.60">
    <property type="entry name" value="Homeodomain-like"/>
    <property type="match status" value="2"/>
</dbReference>
<accession>A0ABW2FM69</accession>
<protein>
    <submittedName>
        <fullName evidence="6">Helix-turn-helix domain-containing protein</fullName>
    </submittedName>
</protein>
<dbReference type="InterPro" id="IPR018060">
    <property type="entry name" value="HTH_AraC"/>
</dbReference>
<evidence type="ECO:0000256" key="2">
    <source>
        <dbReference type="ARBA" id="ARBA00023125"/>
    </source>
</evidence>
<comment type="caution">
    <text evidence="6">The sequence shown here is derived from an EMBL/GenBank/DDBJ whole genome shotgun (WGS) entry which is preliminary data.</text>
</comment>
<dbReference type="PROSITE" id="PS01124">
    <property type="entry name" value="HTH_ARAC_FAMILY_2"/>
    <property type="match status" value="1"/>
</dbReference>
<dbReference type="PANTHER" id="PTHR46796:SF6">
    <property type="entry name" value="ARAC SUBFAMILY"/>
    <property type="match status" value="1"/>
</dbReference>
<dbReference type="SMART" id="SM00342">
    <property type="entry name" value="HTH_ARAC"/>
    <property type="match status" value="1"/>
</dbReference>
<keyword evidence="7" id="KW-1185">Reference proteome</keyword>
<organism evidence="6 7">
    <name type="scientific">Cohnella cellulosilytica</name>
    <dbReference type="NCBI Taxonomy" id="986710"/>
    <lineage>
        <taxon>Bacteria</taxon>
        <taxon>Bacillati</taxon>
        <taxon>Bacillota</taxon>
        <taxon>Bacilli</taxon>
        <taxon>Bacillales</taxon>
        <taxon>Paenibacillaceae</taxon>
        <taxon>Cohnella</taxon>
    </lineage>
</organism>
<dbReference type="PANTHER" id="PTHR46796">
    <property type="entry name" value="HTH-TYPE TRANSCRIPTIONAL ACTIVATOR RHAS-RELATED"/>
    <property type="match status" value="1"/>
</dbReference>
<evidence type="ECO:0000259" key="4">
    <source>
        <dbReference type="PROSITE" id="PS01124"/>
    </source>
</evidence>
<reference evidence="7" key="1">
    <citation type="journal article" date="2019" name="Int. J. Syst. Evol. Microbiol.">
        <title>The Global Catalogue of Microorganisms (GCM) 10K type strain sequencing project: providing services to taxonomists for standard genome sequencing and annotation.</title>
        <authorList>
            <consortium name="The Broad Institute Genomics Platform"/>
            <consortium name="The Broad Institute Genome Sequencing Center for Infectious Disease"/>
            <person name="Wu L."/>
            <person name="Ma J."/>
        </authorList>
    </citation>
    <scope>NUCLEOTIDE SEQUENCE [LARGE SCALE GENOMIC DNA]</scope>
    <source>
        <strain evidence="7">KCTC 12907</strain>
    </source>
</reference>
<keyword evidence="1" id="KW-0805">Transcription regulation</keyword>
<evidence type="ECO:0000259" key="5">
    <source>
        <dbReference type="PROSITE" id="PS50983"/>
    </source>
</evidence>
<sequence length="568" mass="65246">MFVSKRLRLLKPQGLGGSGMSAARGSKRNRTIKAILNALSMSSDPSAGLVVQLKAVKRRSGHARQEDKPRELNEYAMYVVRPSQEGVQLWINGNKKTLGGLSAIVCEPGDETRFETAGSEESPLWEFRFEMNWESSSAAAEEDSPDIADRLIVPLTDYRMERLCRTAEACWNGDALERLRCQSLFLEMLYGLFRQARETSRQNTHSAVFATKEYMDRHFREKLTIEQLANMTGTSQGYFMQMFKTTYGCSPIEYIAQCRIDEARRLLRRMPEMPLREVAGSVGYDDEGYFSRRFRQKLGVSPNAYRKCGGFKAVAMDYHTIGHLLALQMIPSAARLDPKYVREYYERYHGDVELHLDRLKDDESVRRMLIEHRPDLIVVRDNTAPDTVAELRRLASVLVLPWNPSVQWRELFRLTAACLHQETQAERWLLQYDRQAESVRRRIPITVRRDTLAILAVNETGIFIVGNRHVGAVLYQDLGLTPADLPSEPMRKVDPEQLETMEADRLMLLVDNGPAARRMMDDLVRRPAWNGLRAVRNRKVHLVDRGLWFEYTPHAHYWSLSAAARLFG</sequence>
<dbReference type="Proteomes" id="UP001596378">
    <property type="component" value="Unassembled WGS sequence"/>
</dbReference>
<keyword evidence="3" id="KW-0804">Transcription</keyword>
<dbReference type="PRINTS" id="PR00032">
    <property type="entry name" value="HTHARAC"/>
</dbReference>
<dbReference type="InterPro" id="IPR020449">
    <property type="entry name" value="Tscrpt_reg_AraC-type_HTH"/>
</dbReference>
<dbReference type="RefSeq" id="WP_378051899.1">
    <property type="nucleotide sequence ID" value="NZ_JBHMDN010000038.1"/>
</dbReference>
<dbReference type="PROSITE" id="PS50983">
    <property type="entry name" value="FE_B12_PBP"/>
    <property type="match status" value="1"/>
</dbReference>
<dbReference type="Gene3D" id="3.40.50.1980">
    <property type="entry name" value="Nitrogenase molybdenum iron protein domain"/>
    <property type="match status" value="2"/>
</dbReference>
<evidence type="ECO:0000256" key="3">
    <source>
        <dbReference type="ARBA" id="ARBA00023163"/>
    </source>
</evidence>
<dbReference type="Pfam" id="PF12833">
    <property type="entry name" value="HTH_18"/>
    <property type="match status" value="1"/>
</dbReference>
<evidence type="ECO:0000313" key="6">
    <source>
        <dbReference type="EMBL" id="MFC7153210.1"/>
    </source>
</evidence>
<name>A0ABW2FM69_9BACL</name>
<keyword evidence="2" id="KW-0238">DNA-binding</keyword>
<dbReference type="InterPro" id="IPR050204">
    <property type="entry name" value="AraC_XylS_family_regulators"/>
</dbReference>
<proteinExistence type="predicted"/>
<dbReference type="SUPFAM" id="SSF53807">
    <property type="entry name" value="Helical backbone' metal receptor"/>
    <property type="match status" value="1"/>
</dbReference>
<dbReference type="SUPFAM" id="SSF46689">
    <property type="entry name" value="Homeodomain-like"/>
    <property type="match status" value="2"/>
</dbReference>
<dbReference type="EMBL" id="JBHTAI010000031">
    <property type="protein sequence ID" value="MFC7153210.1"/>
    <property type="molecule type" value="Genomic_DNA"/>
</dbReference>